<protein>
    <submittedName>
        <fullName evidence="1">Uncharacterized protein</fullName>
    </submittedName>
</protein>
<organism evidence="1 2">
    <name type="scientific">Tautonia plasticadhaerens</name>
    <dbReference type="NCBI Taxonomy" id="2527974"/>
    <lineage>
        <taxon>Bacteria</taxon>
        <taxon>Pseudomonadati</taxon>
        <taxon>Planctomycetota</taxon>
        <taxon>Planctomycetia</taxon>
        <taxon>Isosphaerales</taxon>
        <taxon>Isosphaeraceae</taxon>
        <taxon>Tautonia</taxon>
    </lineage>
</organism>
<gene>
    <name evidence="1" type="ORF">ElP_28390</name>
</gene>
<dbReference type="AlphaFoldDB" id="A0A518H272"/>
<name>A0A518H272_9BACT</name>
<reference evidence="1 2" key="1">
    <citation type="submission" date="2019-02" db="EMBL/GenBank/DDBJ databases">
        <title>Deep-cultivation of Planctomycetes and their phenomic and genomic characterization uncovers novel biology.</title>
        <authorList>
            <person name="Wiegand S."/>
            <person name="Jogler M."/>
            <person name="Boedeker C."/>
            <person name="Pinto D."/>
            <person name="Vollmers J."/>
            <person name="Rivas-Marin E."/>
            <person name="Kohn T."/>
            <person name="Peeters S.H."/>
            <person name="Heuer A."/>
            <person name="Rast P."/>
            <person name="Oberbeckmann S."/>
            <person name="Bunk B."/>
            <person name="Jeske O."/>
            <person name="Meyerdierks A."/>
            <person name="Storesund J.E."/>
            <person name="Kallscheuer N."/>
            <person name="Luecker S."/>
            <person name="Lage O.M."/>
            <person name="Pohl T."/>
            <person name="Merkel B.J."/>
            <person name="Hornburger P."/>
            <person name="Mueller R.-W."/>
            <person name="Bruemmer F."/>
            <person name="Labrenz M."/>
            <person name="Spormann A.M."/>
            <person name="Op den Camp H."/>
            <person name="Overmann J."/>
            <person name="Amann R."/>
            <person name="Jetten M.S.M."/>
            <person name="Mascher T."/>
            <person name="Medema M.H."/>
            <person name="Devos D.P."/>
            <person name="Kaster A.-K."/>
            <person name="Ovreas L."/>
            <person name="Rohde M."/>
            <person name="Galperin M.Y."/>
            <person name="Jogler C."/>
        </authorList>
    </citation>
    <scope>NUCLEOTIDE SEQUENCE [LARGE SCALE GENOMIC DNA]</scope>
    <source>
        <strain evidence="1 2">ElP</strain>
    </source>
</reference>
<evidence type="ECO:0000313" key="2">
    <source>
        <dbReference type="Proteomes" id="UP000317835"/>
    </source>
</evidence>
<sequence length="139" mass="14904">MALRIIKLARGSSANPNPTITVTQGGDLRINKAAQDELGLAAGQHLQFLDDPERANTLFLKQADAGEQDTRVLKGDKDGKGTSLTVSATSATRSLKIKPGRYSIQLDEETGLPAFEFVQAEVANENERVSKPRAAKKAS</sequence>
<dbReference type="KEGG" id="tpla:ElP_28390"/>
<proteinExistence type="predicted"/>
<keyword evidence="2" id="KW-1185">Reference proteome</keyword>
<dbReference type="Proteomes" id="UP000317835">
    <property type="component" value="Chromosome"/>
</dbReference>
<accession>A0A518H272</accession>
<dbReference type="EMBL" id="CP036426">
    <property type="protein sequence ID" value="QDV34942.1"/>
    <property type="molecule type" value="Genomic_DNA"/>
</dbReference>
<evidence type="ECO:0000313" key="1">
    <source>
        <dbReference type="EMBL" id="QDV34942.1"/>
    </source>
</evidence>
<dbReference type="RefSeq" id="WP_145270197.1">
    <property type="nucleotide sequence ID" value="NZ_CP036426.1"/>
</dbReference>